<evidence type="ECO:0000313" key="1">
    <source>
        <dbReference type="EMBL" id="KAJ8028884.1"/>
    </source>
</evidence>
<gene>
    <name evidence="1" type="ORF">HOLleu_28136</name>
</gene>
<comment type="caution">
    <text evidence="1">The sequence shown here is derived from an EMBL/GenBank/DDBJ whole genome shotgun (WGS) entry which is preliminary data.</text>
</comment>
<proteinExistence type="predicted"/>
<organism evidence="1 2">
    <name type="scientific">Holothuria leucospilota</name>
    <name type="common">Black long sea cucumber</name>
    <name type="synonym">Mertensiothuria leucospilota</name>
    <dbReference type="NCBI Taxonomy" id="206669"/>
    <lineage>
        <taxon>Eukaryota</taxon>
        <taxon>Metazoa</taxon>
        <taxon>Echinodermata</taxon>
        <taxon>Eleutherozoa</taxon>
        <taxon>Echinozoa</taxon>
        <taxon>Holothuroidea</taxon>
        <taxon>Aspidochirotacea</taxon>
        <taxon>Aspidochirotida</taxon>
        <taxon>Holothuriidae</taxon>
        <taxon>Holothuria</taxon>
    </lineage>
</organism>
<evidence type="ECO:0000313" key="2">
    <source>
        <dbReference type="Proteomes" id="UP001152320"/>
    </source>
</evidence>
<protein>
    <submittedName>
        <fullName evidence="1">Uncharacterized protein</fullName>
    </submittedName>
</protein>
<accession>A0A9Q1BLR2</accession>
<sequence length="115" mass="13248">MASFKKYRFPLLFGAILGGFATAFIYRVGFLAQNPLLGSGLGGGLSLVLSFKDEVFHRVNVDIYGVRQYFLPDVDEIRRQDYENFKEKLPELIAHRERVNEKRMQMIEAKKDQSS</sequence>
<name>A0A9Q1BLR2_HOLLE</name>
<dbReference type="EMBL" id="JAIZAY010000014">
    <property type="protein sequence ID" value="KAJ8028884.1"/>
    <property type="molecule type" value="Genomic_DNA"/>
</dbReference>
<reference evidence="1" key="1">
    <citation type="submission" date="2021-10" db="EMBL/GenBank/DDBJ databases">
        <title>Tropical sea cucumber genome reveals ecological adaptation and Cuvierian tubules defense mechanism.</title>
        <authorList>
            <person name="Chen T."/>
        </authorList>
    </citation>
    <scope>NUCLEOTIDE SEQUENCE</scope>
    <source>
        <strain evidence="1">Nanhai2018</strain>
        <tissue evidence="1">Muscle</tissue>
    </source>
</reference>
<keyword evidence="2" id="KW-1185">Reference proteome</keyword>
<dbReference type="Proteomes" id="UP001152320">
    <property type="component" value="Chromosome 14"/>
</dbReference>
<dbReference type="AlphaFoldDB" id="A0A9Q1BLR2"/>